<evidence type="ECO:0000313" key="5">
    <source>
        <dbReference type="Proteomes" id="UP000032900"/>
    </source>
</evidence>
<dbReference type="Pfam" id="PF07691">
    <property type="entry name" value="PA14"/>
    <property type="match status" value="1"/>
</dbReference>
<evidence type="ECO:0000256" key="1">
    <source>
        <dbReference type="ARBA" id="ARBA00022729"/>
    </source>
</evidence>
<dbReference type="SUPFAM" id="SSF56988">
    <property type="entry name" value="Anthrax protective antigen"/>
    <property type="match status" value="1"/>
</dbReference>
<dbReference type="Pfam" id="PF13290">
    <property type="entry name" value="CHB_HEX_C_1"/>
    <property type="match status" value="1"/>
</dbReference>
<sequence>MLTYQTKYLPLILLTVLITYTTVPLSAQEPPAVAISEFMASNSHTISDEDGDFSDWIEITNHSDVPVNLEGWGLSDDDGDPFKWVFPSITLESGEFLMVWASGKDRKPDQNGLTSGLRQEVFLDLSGTTISHLTSSSNYPGNPSYHTTITDFFEAPTDINDDYGQRLHGLLLAPETGNYTFWIASDDNGHLYLSSDDQPGNAQLIASVPAWTNSREWDKFDSQQADPVHLTAGEYYYISALMKEEGGGDNLAIGWQRPSGAIQRPMSANHLYTPAGELHTSFAISSSGEPLLLTNPQGVSIHQIPPVELASDLSYGLRDGEAGFFFFDAPTPGEANTTSGYNEILSGNITFSHTGGFYTSAFDLNIHSDDPTATIYYTLDGSEPDPDNTTGTSYTYKNNYPSGGFLSRSTQTHVYTGPISITDRSGAPYQLAGINARYTDSPRYPNQNIYKGTVIRAKAVKDNALTPHTDTHTYFITAEGDNRYDLPVVSISTNEPDLFDYNTGIYVPGVYADEWVANNSINSWNDGRPANYNQRGDAWEKPAHFEYFPKNGDPVYKHNVGIRVHGAGPAPTTANPFAYMPATLTAQETPSPIPSLGT</sequence>
<dbReference type="PROSITE" id="PS51841">
    <property type="entry name" value="LTD"/>
    <property type="match status" value="1"/>
</dbReference>
<dbReference type="Pfam" id="PF00932">
    <property type="entry name" value="LTD"/>
    <property type="match status" value="1"/>
</dbReference>
<name>A0A0E9LYH4_9BACT</name>
<evidence type="ECO:0000313" key="4">
    <source>
        <dbReference type="EMBL" id="GAO30622.1"/>
    </source>
</evidence>
<dbReference type="PROSITE" id="PS51820">
    <property type="entry name" value="PA14"/>
    <property type="match status" value="1"/>
</dbReference>
<accession>A0A0E9LYH4</accession>
<comment type="caution">
    <text evidence="4">The sequence shown here is derived from an EMBL/GenBank/DDBJ whole genome shotgun (WGS) entry which is preliminary data.</text>
</comment>
<dbReference type="STRING" id="1236989.JCM15548_12910"/>
<dbReference type="PANTHER" id="PTHR46769">
    <property type="entry name" value="POLYCYSTIC KIDNEY AND HEPATIC DISEASE 1 (AUTOSOMAL RECESSIVE)-LIKE 1"/>
    <property type="match status" value="1"/>
</dbReference>
<dbReference type="InterPro" id="IPR036415">
    <property type="entry name" value="Lamin_tail_dom_sf"/>
</dbReference>
<feature type="domain" description="PA14" evidence="2">
    <location>
        <begin position="112"/>
        <end position="269"/>
    </location>
</feature>
<keyword evidence="5" id="KW-1185">Reference proteome</keyword>
<dbReference type="InterPro" id="IPR059177">
    <property type="entry name" value="GH29D-like_dom"/>
</dbReference>
<dbReference type="Gene3D" id="2.60.40.1260">
    <property type="entry name" value="Lamin Tail domain"/>
    <property type="match status" value="1"/>
</dbReference>
<evidence type="ECO:0000259" key="3">
    <source>
        <dbReference type="PROSITE" id="PS51841"/>
    </source>
</evidence>
<reference evidence="4 5" key="1">
    <citation type="journal article" date="2015" name="Microbes Environ.">
        <title>Distribution and evolution of nitrogen fixation genes in the phylum bacteroidetes.</title>
        <authorList>
            <person name="Inoue J."/>
            <person name="Oshima K."/>
            <person name="Suda W."/>
            <person name="Sakamoto M."/>
            <person name="Iino T."/>
            <person name="Noda S."/>
            <person name="Hongoh Y."/>
            <person name="Hattori M."/>
            <person name="Ohkuma M."/>
        </authorList>
    </citation>
    <scope>NUCLEOTIDE SEQUENCE [LARGE SCALE GENOMIC DNA]</scope>
    <source>
        <strain evidence="4">JCM 15548</strain>
    </source>
</reference>
<organism evidence="4 5">
    <name type="scientific">Geofilum rubicundum JCM 15548</name>
    <dbReference type="NCBI Taxonomy" id="1236989"/>
    <lineage>
        <taxon>Bacteria</taxon>
        <taxon>Pseudomonadati</taxon>
        <taxon>Bacteroidota</taxon>
        <taxon>Bacteroidia</taxon>
        <taxon>Marinilabiliales</taxon>
        <taxon>Marinilabiliaceae</taxon>
        <taxon>Geofilum</taxon>
    </lineage>
</organism>
<gene>
    <name evidence="4" type="ORF">JCM15548_12910</name>
</gene>
<dbReference type="RefSeq" id="WP_062125737.1">
    <property type="nucleotide sequence ID" value="NZ_BAZW01000026.1"/>
</dbReference>
<dbReference type="Proteomes" id="UP000032900">
    <property type="component" value="Unassembled WGS sequence"/>
</dbReference>
<dbReference type="PANTHER" id="PTHR46769:SF2">
    <property type="entry name" value="FIBROCYSTIN-L ISOFORM 2 PRECURSOR-RELATED"/>
    <property type="match status" value="1"/>
</dbReference>
<keyword evidence="1" id="KW-0732">Signal</keyword>
<dbReference type="InterPro" id="IPR052387">
    <property type="entry name" value="Fibrocystin"/>
</dbReference>
<feature type="domain" description="LTD" evidence="3">
    <location>
        <begin position="23"/>
        <end position="137"/>
    </location>
</feature>
<dbReference type="InterPro" id="IPR011658">
    <property type="entry name" value="PA14_dom"/>
</dbReference>
<protein>
    <recommendedName>
        <fullName evidence="6">PA14 domain-containing protein</fullName>
    </recommendedName>
</protein>
<dbReference type="InterPro" id="IPR037524">
    <property type="entry name" value="PA14/GLEYA"/>
</dbReference>
<dbReference type="InterPro" id="IPR001322">
    <property type="entry name" value="Lamin_tail_dom"/>
</dbReference>
<dbReference type="EMBL" id="BAZW01000026">
    <property type="protein sequence ID" value="GAO30622.1"/>
    <property type="molecule type" value="Genomic_DNA"/>
</dbReference>
<dbReference type="Gene3D" id="2.60.120.1560">
    <property type="match status" value="1"/>
</dbReference>
<evidence type="ECO:0008006" key="6">
    <source>
        <dbReference type="Google" id="ProtNLM"/>
    </source>
</evidence>
<dbReference type="AlphaFoldDB" id="A0A0E9LYH4"/>
<dbReference type="SUPFAM" id="SSF74853">
    <property type="entry name" value="Lamin A/C globular tail domain"/>
    <property type="match status" value="1"/>
</dbReference>
<dbReference type="OrthoDB" id="9806464at2"/>
<proteinExistence type="predicted"/>
<evidence type="ECO:0000259" key="2">
    <source>
        <dbReference type="PROSITE" id="PS51820"/>
    </source>
</evidence>